<dbReference type="AlphaFoldDB" id="A0A9D1EQX5"/>
<name>A0A9D1EQX5_9FIRM</name>
<feature type="region of interest" description="Disordered" evidence="1">
    <location>
        <begin position="1"/>
        <end position="23"/>
    </location>
</feature>
<evidence type="ECO:0008006" key="5">
    <source>
        <dbReference type="Google" id="ProtNLM"/>
    </source>
</evidence>
<organism evidence="3 4">
    <name type="scientific">Candidatus Limivivens intestinipullorum</name>
    <dbReference type="NCBI Taxonomy" id="2840858"/>
    <lineage>
        <taxon>Bacteria</taxon>
        <taxon>Bacillati</taxon>
        <taxon>Bacillota</taxon>
        <taxon>Clostridia</taxon>
        <taxon>Lachnospirales</taxon>
        <taxon>Lachnospiraceae</taxon>
        <taxon>Lachnospiraceae incertae sedis</taxon>
        <taxon>Candidatus Limivivens</taxon>
    </lineage>
</organism>
<protein>
    <recommendedName>
        <fullName evidence="5">ABC-2 family transporter protein</fullName>
    </recommendedName>
</protein>
<comment type="caution">
    <text evidence="3">The sequence shown here is derived from an EMBL/GenBank/DDBJ whole genome shotgun (WGS) entry which is preliminary data.</text>
</comment>
<feature type="transmembrane region" description="Helical" evidence="2">
    <location>
        <begin position="63"/>
        <end position="81"/>
    </location>
</feature>
<feature type="transmembrane region" description="Helical" evidence="2">
    <location>
        <begin position="87"/>
        <end position="107"/>
    </location>
</feature>
<dbReference type="Proteomes" id="UP000823935">
    <property type="component" value="Unassembled WGS sequence"/>
</dbReference>
<feature type="transmembrane region" description="Helical" evidence="2">
    <location>
        <begin position="190"/>
        <end position="206"/>
    </location>
</feature>
<sequence>MRKEERDIGLPGDAGRPSALSREEGIRRTVEASKASFLREEAGKTLSYHAFLYTQLRVLRKRWWVLQALLLAGLWIFLPLADDELYAYRSMGVAGSLFIILIIPELWKNRRNQCLEIESAAYYSLRQVYAARMLLFGIADVSILTVFCGAASVSMKVALTELLIQFLLPMAVTACICFGIFCSRRFFSEAAAVGACIVWSGLWWFLLLNEKLYTAVAMPVWAVLFGMALLFLAFTVYRSIRQSDKIWEKGLGEKWN</sequence>
<feature type="transmembrane region" description="Helical" evidence="2">
    <location>
        <begin position="212"/>
        <end position="237"/>
    </location>
</feature>
<evidence type="ECO:0000313" key="4">
    <source>
        <dbReference type="Proteomes" id="UP000823935"/>
    </source>
</evidence>
<proteinExistence type="predicted"/>
<feature type="transmembrane region" description="Helical" evidence="2">
    <location>
        <begin position="128"/>
        <end position="152"/>
    </location>
</feature>
<evidence type="ECO:0000256" key="2">
    <source>
        <dbReference type="SAM" id="Phobius"/>
    </source>
</evidence>
<reference evidence="3" key="1">
    <citation type="submission" date="2020-10" db="EMBL/GenBank/DDBJ databases">
        <authorList>
            <person name="Gilroy R."/>
        </authorList>
    </citation>
    <scope>NUCLEOTIDE SEQUENCE</scope>
    <source>
        <strain evidence="3">CHK190-19873</strain>
    </source>
</reference>
<gene>
    <name evidence="3" type="ORF">IAB44_03620</name>
</gene>
<keyword evidence="2" id="KW-1133">Transmembrane helix</keyword>
<keyword evidence="2" id="KW-0472">Membrane</keyword>
<feature type="transmembrane region" description="Helical" evidence="2">
    <location>
        <begin position="164"/>
        <end position="183"/>
    </location>
</feature>
<evidence type="ECO:0000313" key="3">
    <source>
        <dbReference type="EMBL" id="HIS30627.1"/>
    </source>
</evidence>
<dbReference type="EMBL" id="DVIQ01000021">
    <property type="protein sequence ID" value="HIS30627.1"/>
    <property type="molecule type" value="Genomic_DNA"/>
</dbReference>
<evidence type="ECO:0000256" key="1">
    <source>
        <dbReference type="SAM" id="MobiDB-lite"/>
    </source>
</evidence>
<reference evidence="3" key="2">
    <citation type="journal article" date="2021" name="PeerJ">
        <title>Extensive microbial diversity within the chicken gut microbiome revealed by metagenomics and culture.</title>
        <authorList>
            <person name="Gilroy R."/>
            <person name="Ravi A."/>
            <person name="Getino M."/>
            <person name="Pursley I."/>
            <person name="Horton D.L."/>
            <person name="Alikhan N.F."/>
            <person name="Baker D."/>
            <person name="Gharbi K."/>
            <person name="Hall N."/>
            <person name="Watson M."/>
            <person name="Adriaenssens E.M."/>
            <person name="Foster-Nyarko E."/>
            <person name="Jarju S."/>
            <person name="Secka A."/>
            <person name="Antonio M."/>
            <person name="Oren A."/>
            <person name="Chaudhuri R.R."/>
            <person name="La Ragione R."/>
            <person name="Hildebrand F."/>
            <person name="Pallen M.J."/>
        </authorList>
    </citation>
    <scope>NUCLEOTIDE SEQUENCE</scope>
    <source>
        <strain evidence="3">CHK190-19873</strain>
    </source>
</reference>
<accession>A0A9D1EQX5</accession>
<keyword evidence="2" id="KW-0812">Transmembrane</keyword>